<dbReference type="EMBL" id="CM045763">
    <property type="protein sequence ID" value="KAI8022159.1"/>
    <property type="molecule type" value="Genomic_DNA"/>
</dbReference>
<keyword evidence="2" id="KW-1185">Reference proteome</keyword>
<accession>A0ACC0IAG0</accession>
<comment type="caution">
    <text evidence="1">The sequence shown here is derived from an EMBL/GenBank/DDBJ whole genome shotgun (WGS) entry which is preliminary data.</text>
</comment>
<name>A0ACC0IAG0_9ERIC</name>
<dbReference type="Proteomes" id="UP001060215">
    <property type="component" value="Chromosome 6"/>
</dbReference>
<proteinExistence type="predicted"/>
<reference evidence="1 2" key="1">
    <citation type="journal article" date="2022" name="Plant J.">
        <title>Chromosome-level genome of Camellia lanceoleosa provides a valuable resource for understanding genome evolution and self-incompatibility.</title>
        <authorList>
            <person name="Gong W."/>
            <person name="Xiao S."/>
            <person name="Wang L."/>
            <person name="Liao Z."/>
            <person name="Chang Y."/>
            <person name="Mo W."/>
            <person name="Hu G."/>
            <person name="Li W."/>
            <person name="Zhao G."/>
            <person name="Zhu H."/>
            <person name="Hu X."/>
            <person name="Ji K."/>
            <person name="Xiang X."/>
            <person name="Song Q."/>
            <person name="Yuan D."/>
            <person name="Jin S."/>
            <person name="Zhang L."/>
        </authorList>
    </citation>
    <scope>NUCLEOTIDE SEQUENCE [LARGE SCALE GENOMIC DNA]</scope>
    <source>
        <strain evidence="1">SQ_2022a</strain>
    </source>
</reference>
<gene>
    <name evidence="1" type="ORF">LOK49_LG03G03195</name>
</gene>
<sequence length="97" mass="10775">MEERFRCVFQKLHGCSIVDSPLFINSPSVVDPILDKAESQSFMLAQPYPYCGPRATTKRKDGSIMEIKGPESIADHMYRMALMALIAGDLPGVNRKG</sequence>
<protein>
    <submittedName>
        <fullName evidence="1">Uncharacterized protein</fullName>
    </submittedName>
</protein>
<evidence type="ECO:0000313" key="2">
    <source>
        <dbReference type="Proteomes" id="UP001060215"/>
    </source>
</evidence>
<organism evidence="1 2">
    <name type="scientific">Camellia lanceoleosa</name>
    <dbReference type="NCBI Taxonomy" id="1840588"/>
    <lineage>
        <taxon>Eukaryota</taxon>
        <taxon>Viridiplantae</taxon>
        <taxon>Streptophyta</taxon>
        <taxon>Embryophyta</taxon>
        <taxon>Tracheophyta</taxon>
        <taxon>Spermatophyta</taxon>
        <taxon>Magnoliopsida</taxon>
        <taxon>eudicotyledons</taxon>
        <taxon>Gunneridae</taxon>
        <taxon>Pentapetalae</taxon>
        <taxon>asterids</taxon>
        <taxon>Ericales</taxon>
        <taxon>Theaceae</taxon>
        <taxon>Camellia</taxon>
    </lineage>
</organism>
<evidence type="ECO:0000313" key="1">
    <source>
        <dbReference type="EMBL" id="KAI8022159.1"/>
    </source>
</evidence>